<dbReference type="EMBL" id="JAFREM010000012">
    <property type="protein sequence ID" value="MBO1306066.1"/>
    <property type="molecule type" value="Genomic_DNA"/>
</dbReference>
<accession>A0ABS3L8W8</accession>
<evidence type="ECO:0000259" key="1">
    <source>
        <dbReference type="Pfam" id="PF14534"/>
    </source>
</evidence>
<dbReference type="InterPro" id="IPR032710">
    <property type="entry name" value="NTF2-like_dom_sf"/>
</dbReference>
<dbReference type="RefSeq" id="WP_207672994.1">
    <property type="nucleotide sequence ID" value="NZ_JAFREM010000012.1"/>
</dbReference>
<keyword evidence="3" id="KW-1185">Reference proteome</keyword>
<dbReference type="Proteomes" id="UP000664601">
    <property type="component" value="Unassembled WGS sequence"/>
</dbReference>
<dbReference type="Pfam" id="PF14534">
    <property type="entry name" value="DUF4440"/>
    <property type="match status" value="1"/>
</dbReference>
<protein>
    <submittedName>
        <fullName evidence="2">Nuclear transport factor 2 family protein</fullName>
    </submittedName>
</protein>
<proteinExistence type="predicted"/>
<dbReference type="SUPFAM" id="SSF54427">
    <property type="entry name" value="NTF2-like"/>
    <property type="match status" value="1"/>
</dbReference>
<feature type="domain" description="DUF4440" evidence="1">
    <location>
        <begin position="8"/>
        <end position="113"/>
    </location>
</feature>
<evidence type="ECO:0000313" key="3">
    <source>
        <dbReference type="Proteomes" id="UP000664601"/>
    </source>
</evidence>
<evidence type="ECO:0000313" key="2">
    <source>
        <dbReference type="EMBL" id="MBO1306066.1"/>
    </source>
</evidence>
<reference evidence="2 3" key="1">
    <citation type="submission" date="2021-03" db="EMBL/GenBank/DDBJ databases">
        <title>Enterococcal diversity collection.</title>
        <authorList>
            <person name="Gilmore M.S."/>
            <person name="Schwartzman J."/>
            <person name="Van Tyne D."/>
            <person name="Martin M."/>
            <person name="Earl A.M."/>
            <person name="Manson A.L."/>
            <person name="Straub T."/>
            <person name="Salamzade R."/>
            <person name="Saavedra J."/>
            <person name="Lebreton F."/>
            <person name="Prichula J."/>
            <person name="Schaufler K."/>
            <person name="Gaca A."/>
            <person name="Sgardioli B."/>
            <person name="Wagenaar J."/>
            <person name="Strong T."/>
        </authorList>
    </citation>
    <scope>NUCLEOTIDE SEQUENCE [LARGE SCALE GENOMIC DNA]</scope>
    <source>
        <strain evidence="2 3">669A</strain>
    </source>
</reference>
<sequence length="121" mass="14021">MTDQQEVVEAYRNHHRWMIEADLENLQETLAPDFYLRHMSGLQQPKQVWLQEIATGGMNYLTSKEENIEVIVTGDTAHLIGQNRVEAIIHGTHGTWPLQLEMELQKVDGKWLINYAIASMY</sequence>
<dbReference type="InterPro" id="IPR027843">
    <property type="entry name" value="DUF4440"/>
</dbReference>
<name>A0ABS3L8W8_9ENTE</name>
<organism evidence="2 3">
    <name type="scientific">Candidatus Enterococcus moelleringii</name>
    <dbReference type="NCBI Taxonomy" id="2815325"/>
    <lineage>
        <taxon>Bacteria</taxon>
        <taxon>Bacillati</taxon>
        <taxon>Bacillota</taxon>
        <taxon>Bacilli</taxon>
        <taxon>Lactobacillales</taxon>
        <taxon>Enterococcaceae</taxon>
        <taxon>Enterococcus</taxon>
    </lineage>
</organism>
<dbReference type="Gene3D" id="3.10.450.50">
    <property type="match status" value="1"/>
</dbReference>
<comment type="caution">
    <text evidence="2">The sequence shown here is derived from an EMBL/GenBank/DDBJ whole genome shotgun (WGS) entry which is preliminary data.</text>
</comment>
<gene>
    <name evidence="2" type="ORF">JZO70_07830</name>
</gene>